<dbReference type="GO" id="GO:0006098">
    <property type="term" value="P:pentose-phosphate shunt"/>
    <property type="evidence" value="ECO:0007669"/>
    <property type="project" value="InterPro"/>
</dbReference>
<feature type="domain" description="Glucosamine/galactosamine-6-phosphate isomerase" evidence="2">
    <location>
        <begin position="13"/>
        <end position="205"/>
    </location>
</feature>
<reference evidence="3" key="1">
    <citation type="submission" date="2018-06" db="EMBL/GenBank/DDBJ databases">
        <authorList>
            <person name="Zhirakovskaya E."/>
        </authorList>
    </citation>
    <scope>NUCLEOTIDE SEQUENCE</scope>
</reference>
<evidence type="ECO:0000313" key="3">
    <source>
        <dbReference type="EMBL" id="VAW59140.1"/>
    </source>
</evidence>
<evidence type="ECO:0000256" key="1">
    <source>
        <dbReference type="ARBA" id="ARBA00010662"/>
    </source>
</evidence>
<keyword evidence="3" id="KW-0378">Hydrolase</keyword>
<dbReference type="CDD" id="cd01400">
    <property type="entry name" value="6PGL"/>
    <property type="match status" value="1"/>
</dbReference>
<gene>
    <name evidence="3" type="ORF">MNBD_GAMMA08-2896</name>
</gene>
<comment type="similarity">
    <text evidence="1">Belongs to the glucosamine/galactosamine-6-phosphate isomerase family. 6-phosphogluconolactonase subfamily.</text>
</comment>
<dbReference type="PANTHER" id="PTHR11054">
    <property type="entry name" value="6-PHOSPHOGLUCONOLACTONASE"/>
    <property type="match status" value="1"/>
</dbReference>
<dbReference type="InterPro" id="IPR037171">
    <property type="entry name" value="NagB/RpiA_transferase-like"/>
</dbReference>
<organism evidence="3">
    <name type="scientific">hydrothermal vent metagenome</name>
    <dbReference type="NCBI Taxonomy" id="652676"/>
    <lineage>
        <taxon>unclassified sequences</taxon>
        <taxon>metagenomes</taxon>
        <taxon>ecological metagenomes</taxon>
    </lineage>
</organism>
<dbReference type="Gene3D" id="3.40.50.1360">
    <property type="match status" value="1"/>
</dbReference>
<name>A0A3B0X313_9ZZZZ</name>
<accession>A0A3B0X313</accession>
<dbReference type="InterPro" id="IPR006148">
    <property type="entry name" value="Glc/Gal-6P_isomerase"/>
</dbReference>
<sequence>MHNWNVYRSFDLASQAAADFLAQSIQQTIQKKDRCHVVLPGGNTPAQCLAYLAEKKISWQKILWYPGDERCYPQGHIERNDVMLQKNLWSRIEATQVYQIPAELGAEQGAEQYRKIMDAIDVDIAFLGLGEDGHTASLFPHNKALNDMRSVVPVFDAPKAPSERVSLGVTILKQSACKIVLASGAAKADIITRIKKAEPLPVNMLGEINWFIDEAAGYYYTH</sequence>
<dbReference type="NCBIfam" id="TIGR01198">
    <property type="entry name" value="pgl"/>
    <property type="match status" value="1"/>
</dbReference>
<protein>
    <submittedName>
        <fullName evidence="3">6-phosphogluconolactonase, eukaryotic type</fullName>
        <ecNumber evidence="3">3.1.1.31</ecNumber>
    </submittedName>
</protein>
<evidence type="ECO:0000259" key="2">
    <source>
        <dbReference type="Pfam" id="PF01182"/>
    </source>
</evidence>
<dbReference type="AlphaFoldDB" id="A0A3B0X313"/>
<dbReference type="PANTHER" id="PTHR11054:SF0">
    <property type="entry name" value="6-PHOSPHOGLUCONOLACTONASE"/>
    <property type="match status" value="1"/>
</dbReference>
<proteinExistence type="inferred from homology"/>
<dbReference type="InterPro" id="IPR039104">
    <property type="entry name" value="6PGL"/>
</dbReference>
<dbReference type="GO" id="GO:0017057">
    <property type="term" value="F:6-phosphogluconolactonase activity"/>
    <property type="evidence" value="ECO:0007669"/>
    <property type="project" value="UniProtKB-EC"/>
</dbReference>
<dbReference type="SUPFAM" id="SSF100950">
    <property type="entry name" value="NagB/RpiA/CoA transferase-like"/>
    <property type="match status" value="1"/>
</dbReference>
<dbReference type="Pfam" id="PF01182">
    <property type="entry name" value="Glucosamine_iso"/>
    <property type="match status" value="1"/>
</dbReference>
<dbReference type="EC" id="3.1.1.31" evidence="3"/>
<dbReference type="InterPro" id="IPR005900">
    <property type="entry name" value="6-phosphogluconolactonase_DevB"/>
</dbReference>
<dbReference type="EMBL" id="UOFH01000058">
    <property type="protein sequence ID" value="VAW59140.1"/>
    <property type="molecule type" value="Genomic_DNA"/>
</dbReference>
<dbReference type="GO" id="GO:0005975">
    <property type="term" value="P:carbohydrate metabolic process"/>
    <property type="evidence" value="ECO:0007669"/>
    <property type="project" value="InterPro"/>
</dbReference>